<keyword evidence="1" id="KW-0812">Transmembrane</keyword>
<organism evidence="3 5">
    <name type="scientific">Paenibacillus macerans</name>
    <name type="common">Bacillus macerans</name>
    <dbReference type="NCBI Taxonomy" id="44252"/>
    <lineage>
        <taxon>Bacteria</taxon>
        <taxon>Bacillati</taxon>
        <taxon>Bacillota</taxon>
        <taxon>Bacilli</taxon>
        <taxon>Bacillales</taxon>
        <taxon>Paenibacillaceae</taxon>
        <taxon>Paenibacillus</taxon>
    </lineage>
</organism>
<reference evidence="4 6" key="2">
    <citation type="submission" date="2019-11" db="EMBL/GenBank/DDBJ databases">
        <title>Draft genome sequences of five Paenibacillus species of dairy origin.</title>
        <authorList>
            <person name="Olajide A.M."/>
            <person name="Chen S."/>
            <person name="Lapointe G."/>
        </authorList>
    </citation>
    <scope>NUCLEOTIDE SEQUENCE [LARGE SCALE GENOMIC DNA]</scope>
    <source>
        <strain evidence="4 6">3CT49</strain>
    </source>
</reference>
<comment type="caution">
    <text evidence="3">The sequence shown here is derived from an EMBL/GenBank/DDBJ whole genome shotgun (WGS) entry which is preliminary data.</text>
</comment>
<keyword evidence="5" id="KW-1185">Reference proteome</keyword>
<dbReference type="Proteomes" id="UP000442469">
    <property type="component" value="Unassembled WGS sequence"/>
</dbReference>
<dbReference type="RefSeq" id="WP_036623812.1">
    <property type="nucleotide sequence ID" value="NZ_BGML01000008.1"/>
</dbReference>
<accession>A0A090YDK5</accession>
<evidence type="ECO:0000256" key="1">
    <source>
        <dbReference type="SAM" id="Phobius"/>
    </source>
</evidence>
<dbReference type="InterPro" id="IPR054544">
    <property type="entry name" value="Pest_crys_Cry1Aa_dom-IV"/>
</dbReference>
<dbReference type="Proteomes" id="UP000029278">
    <property type="component" value="Unassembled WGS sequence"/>
</dbReference>
<evidence type="ECO:0000313" key="6">
    <source>
        <dbReference type="Proteomes" id="UP000442469"/>
    </source>
</evidence>
<dbReference type="EMBL" id="JMQA01000041">
    <property type="protein sequence ID" value="KFM95942.1"/>
    <property type="molecule type" value="Genomic_DNA"/>
</dbReference>
<dbReference type="EMBL" id="WNZZ01000012">
    <property type="protein sequence ID" value="MUG24074.1"/>
    <property type="molecule type" value="Genomic_DNA"/>
</dbReference>
<evidence type="ECO:0000259" key="2">
    <source>
        <dbReference type="Pfam" id="PF18449"/>
    </source>
</evidence>
<reference evidence="3 5" key="1">
    <citation type="submission" date="2014-04" db="EMBL/GenBank/DDBJ databases">
        <authorList>
            <person name="Bishop-Lilly K.A."/>
            <person name="Broomall S.M."/>
            <person name="Chain P.S."/>
            <person name="Chertkov O."/>
            <person name="Coyne S.R."/>
            <person name="Daligault H.E."/>
            <person name="Davenport K.W."/>
            <person name="Erkkila T."/>
            <person name="Frey K.G."/>
            <person name="Gibbons H.S."/>
            <person name="Gu W."/>
            <person name="Jaissle J."/>
            <person name="Johnson S.L."/>
            <person name="Koroleva G.I."/>
            <person name="Ladner J.T."/>
            <person name="Lo C.-C."/>
            <person name="Minogue T.D."/>
            <person name="Munk C."/>
            <person name="Palacios G.F."/>
            <person name="Redden C.L."/>
            <person name="Rosenzweig C.N."/>
            <person name="Scholz M.B."/>
            <person name="Teshima H."/>
            <person name="Xu Y."/>
        </authorList>
    </citation>
    <scope>NUCLEOTIDE SEQUENCE [LARGE SCALE GENOMIC DNA]</scope>
    <source>
        <strain evidence="3 5">8244</strain>
    </source>
</reference>
<dbReference type="OrthoDB" id="2596388at2"/>
<feature type="transmembrane region" description="Helical" evidence="1">
    <location>
        <begin position="6"/>
        <end position="24"/>
    </location>
</feature>
<evidence type="ECO:0000313" key="5">
    <source>
        <dbReference type="Proteomes" id="UP000029278"/>
    </source>
</evidence>
<gene>
    <name evidence="3" type="ORF">DJ90_2188</name>
    <name evidence="4" type="ORF">GNQ08_16925</name>
</gene>
<dbReference type="Pfam" id="PF18449">
    <property type="entry name" value="Endotoxin_C2"/>
    <property type="match status" value="1"/>
</dbReference>
<dbReference type="PATRIC" id="fig|44252.3.peg.5058"/>
<keyword evidence="1" id="KW-1133">Transmembrane helix</keyword>
<feature type="domain" description="Pesticidal crystal protein Cry1Aa" evidence="2">
    <location>
        <begin position="161"/>
        <end position="223"/>
    </location>
</feature>
<dbReference type="AlphaFoldDB" id="A0A090YDK5"/>
<protein>
    <recommendedName>
        <fullName evidence="2">Pesticidal crystal protein Cry1Aa domain-containing protein</fullName>
    </recommendedName>
</protein>
<name>A0A090YDK5_PAEMA</name>
<dbReference type="HOGENOM" id="CLU_890939_0_0_9"/>
<dbReference type="GeneID" id="77007833"/>
<keyword evidence="1" id="KW-0472">Membrane</keyword>
<proteinExistence type="predicted"/>
<evidence type="ECO:0000313" key="4">
    <source>
        <dbReference type="EMBL" id="MUG24074.1"/>
    </source>
</evidence>
<sequence>MKKAPIIAIAFALIVVCVAGFMVWKINDDKVKKEMAILADISSIQEQVNTLYQDEQKKNLADPIDKDMIQRVHKLFAAYDNKELSPEASALLAKASSDISDVDKMYALKQSIDNLFDENGAIVESPDIESGKSQLEALKSAKPAFVDELTIKINEAESQFKQISAATKKVDSLFTSSEKTAVKKSIKQTEINEAKASVKKIKQHKAKTDLLSYVQVADVYLDAKIKAEAKAKAEAEAKERAAAQKNSSSKKSNDTLDLKGWVPYSPGDAATLLKYLASGDVVEYNGQYWASPELVNMMANEEVVYIHDIAND</sequence>
<evidence type="ECO:0000313" key="3">
    <source>
        <dbReference type="EMBL" id="KFM95942.1"/>
    </source>
</evidence>